<dbReference type="GeneID" id="28993447"/>
<dbReference type="AlphaFoldDB" id="A0A162ZNL7"/>
<name>A0A162ZNL7_PHYB8</name>
<keyword evidence="3" id="KW-1185">Reference proteome</keyword>
<evidence type="ECO:0000313" key="3">
    <source>
        <dbReference type="Proteomes" id="UP000077315"/>
    </source>
</evidence>
<evidence type="ECO:0000313" key="2">
    <source>
        <dbReference type="EMBL" id="OAD68061.1"/>
    </source>
</evidence>
<accession>A0A162ZNL7</accession>
<proteinExistence type="predicted"/>
<dbReference type="RefSeq" id="XP_018286101.1">
    <property type="nucleotide sequence ID" value="XM_018432541.1"/>
</dbReference>
<dbReference type="EMBL" id="KV440996">
    <property type="protein sequence ID" value="OAD68061.1"/>
    <property type="molecule type" value="Genomic_DNA"/>
</dbReference>
<reference evidence="3" key="1">
    <citation type="submission" date="2015-06" db="EMBL/GenBank/DDBJ databases">
        <title>Expansion of signal transduction pathways in fungi by whole-genome duplication.</title>
        <authorList>
            <consortium name="DOE Joint Genome Institute"/>
            <person name="Corrochano L.M."/>
            <person name="Kuo A."/>
            <person name="Marcet-Houben M."/>
            <person name="Polaino S."/>
            <person name="Salamov A."/>
            <person name="Villalobos J.M."/>
            <person name="Alvarez M.I."/>
            <person name="Avalos J."/>
            <person name="Benito E.P."/>
            <person name="Benoit I."/>
            <person name="Burger G."/>
            <person name="Camino L.P."/>
            <person name="Canovas D."/>
            <person name="Cerda-Olmedo E."/>
            <person name="Cheng J.-F."/>
            <person name="Dominguez A."/>
            <person name="Elias M."/>
            <person name="Eslava A.P."/>
            <person name="Glaser F."/>
            <person name="Grimwood J."/>
            <person name="Gutierrez G."/>
            <person name="Heitman J."/>
            <person name="Henrissat B."/>
            <person name="Iturriaga E.A."/>
            <person name="Lang B.F."/>
            <person name="Lavin J.L."/>
            <person name="Lee S."/>
            <person name="Li W."/>
            <person name="Lindquist E."/>
            <person name="Lopez-Garcia S."/>
            <person name="Luque E.M."/>
            <person name="Marcos A.T."/>
            <person name="Martin J."/>
            <person name="McCluskey K."/>
            <person name="Medina H.R."/>
            <person name="Miralles-Duran A."/>
            <person name="Miyazaki A."/>
            <person name="Munoz-Torres E."/>
            <person name="Oguiza J.A."/>
            <person name="Ohm R."/>
            <person name="Olmedo M."/>
            <person name="Orejas M."/>
            <person name="Ortiz-Castellanos L."/>
            <person name="Pisabarro A.G."/>
            <person name="Rodriguez-Romero J."/>
            <person name="Ruiz-Herrera J."/>
            <person name="Ruiz-Vazquez R."/>
            <person name="Sanz C."/>
            <person name="Schackwitz W."/>
            <person name="Schmutz J."/>
            <person name="Shahriari M."/>
            <person name="Shelest E."/>
            <person name="Silva-Franco F."/>
            <person name="Soanes D."/>
            <person name="Syed K."/>
            <person name="Tagua V.G."/>
            <person name="Talbot N.J."/>
            <person name="Thon M."/>
            <person name="De vries R.P."/>
            <person name="Wiebenga A."/>
            <person name="Yadav J.S."/>
            <person name="Braun E.L."/>
            <person name="Baker S."/>
            <person name="Garre V."/>
            <person name="Horwitz B."/>
            <person name="Torres-Martinez S."/>
            <person name="Idnurm A."/>
            <person name="Herrera-Estrella A."/>
            <person name="Gabaldon T."/>
            <person name="Grigoriev I.V."/>
        </authorList>
    </citation>
    <scope>NUCLEOTIDE SEQUENCE [LARGE SCALE GENOMIC DNA]</scope>
    <source>
        <strain evidence="3">NRRL 1555(-)</strain>
    </source>
</reference>
<sequence length="320" mass="36581">MPAKMSQFVAQDQIRVFDTEQQFTICGPVVLPKEGEVDAWGEIDEHTKCGDVLYCRFTITVASTTQKPTHFLDTFYAEAYEKLFFPEFFITEQPRNWNAIAYLLQFVQKNPTIPTRSGNKALAQDTKIMQAYVISGTIADTMLRQMDNALKSAKGKSAIKEFWKNSASIASTSISYETSKYRLHGQMAEEIVNNDDTENTPNSGEEKEDEKEDNKEIDDIWESWKMLLKTIRRSTVLSALSKQVLRRPVLPVIFFRELNNQVLNITMQLVDCALKPVLYDALNTSRAWAIAILAGQPGQPGNILRHFSHEFRQMTQIYED</sequence>
<dbReference type="VEuPathDB" id="FungiDB:PHYBLDRAFT_150734"/>
<dbReference type="OrthoDB" id="2255066at2759"/>
<dbReference type="InParanoid" id="A0A162ZNL7"/>
<evidence type="ECO:0000256" key="1">
    <source>
        <dbReference type="SAM" id="MobiDB-lite"/>
    </source>
</evidence>
<gene>
    <name evidence="2" type="ORF">PHYBLDRAFT_150734</name>
</gene>
<feature type="region of interest" description="Disordered" evidence="1">
    <location>
        <begin position="188"/>
        <end position="215"/>
    </location>
</feature>
<dbReference type="Proteomes" id="UP000077315">
    <property type="component" value="Unassembled WGS sequence"/>
</dbReference>
<organism evidence="2 3">
    <name type="scientific">Phycomyces blakesleeanus (strain ATCC 8743b / DSM 1359 / FGSC 10004 / NBRC 33097 / NRRL 1555)</name>
    <dbReference type="NCBI Taxonomy" id="763407"/>
    <lineage>
        <taxon>Eukaryota</taxon>
        <taxon>Fungi</taxon>
        <taxon>Fungi incertae sedis</taxon>
        <taxon>Mucoromycota</taxon>
        <taxon>Mucoromycotina</taxon>
        <taxon>Mucoromycetes</taxon>
        <taxon>Mucorales</taxon>
        <taxon>Phycomycetaceae</taxon>
        <taxon>Phycomyces</taxon>
    </lineage>
</organism>
<protein>
    <submittedName>
        <fullName evidence="2">Uncharacterized protein</fullName>
    </submittedName>
</protein>